<feature type="transmembrane region" description="Helical" evidence="1">
    <location>
        <begin position="35"/>
        <end position="53"/>
    </location>
</feature>
<keyword evidence="1" id="KW-0472">Membrane</keyword>
<reference evidence="2 3" key="1">
    <citation type="submission" date="2019-07" db="EMBL/GenBank/DDBJ databases">
        <authorList>
            <person name="Brisse S."/>
            <person name="Rodrigues C."/>
            <person name="Thorpe H."/>
        </authorList>
    </citation>
    <scope>NUCLEOTIDE SEQUENCE [LARGE SCALE GENOMIC DNA]</scope>
    <source>
        <strain evidence="2">SB6411</strain>
    </source>
</reference>
<dbReference type="EMBL" id="CABGGS010000001">
    <property type="protein sequence ID" value="VUS24210.1"/>
    <property type="molecule type" value="Genomic_DNA"/>
</dbReference>
<keyword evidence="3" id="KW-1185">Reference proteome</keyword>
<accession>A0ABY6V7T3</accession>
<gene>
    <name evidence="2" type="ORF">SB6411_00698</name>
</gene>
<dbReference type="NCBIfam" id="TIGR01594">
    <property type="entry name" value="holin_lambda"/>
    <property type="match status" value="1"/>
</dbReference>
<evidence type="ECO:0000256" key="1">
    <source>
        <dbReference type="SAM" id="Phobius"/>
    </source>
</evidence>
<keyword evidence="1" id="KW-0812">Transmembrane</keyword>
<sequence>MALRGRYNGGTMVKTLIDAVICAMIAWFIHAPLGFIGLSSNLAYIASVFIVFIDKNSIGNLIKKFAARKAGVNDANQPLLCHYKRKFAICVR</sequence>
<dbReference type="Proteomes" id="UP000317652">
    <property type="component" value="Unassembled WGS sequence"/>
</dbReference>
<protein>
    <recommendedName>
        <fullName evidence="4">Holin</fullName>
    </recommendedName>
</protein>
<evidence type="ECO:0000313" key="2">
    <source>
        <dbReference type="EMBL" id="VUS24210.1"/>
    </source>
</evidence>
<organism evidence="2 3">
    <name type="scientific">Klebsiella spallanzanii</name>
    <dbReference type="NCBI Taxonomy" id="2587528"/>
    <lineage>
        <taxon>Bacteria</taxon>
        <taxon>Pseudomonadati</taxon>
        <taxon>Pseudomonadota</taxon>
        <taxon>Gammaproteobacteria</taxon>
        <taxon>Enterobacterales</taxon>
        <taxon>Enterobacteriaceae</taxon>
        <taxon>Klebsiella/Raoultella group</taxon>
        <taxon>Klebsiella</taxon>
    </lineage>
</organism>
<proteinExistence type="predicted"/>
<evidence type="ECO:0000313" key="3">
    <source>
        <dbReference type="Proteomes" id="UP000317652"/>
    </source>
</evidence>
<name>A0ABY6V7T3_9ENTR</name>
<feature type="transmembrane region" description="Helical" evidence="1">
    <location>
        <begin position="12"/>
        <end position="29"/>
    </location>
</feature>
<dbReference type="InterPro" id="IPR006481">
    <property type="entry name" value="Phage_lambda_GpS_holin"/>
</dbReference>
<dbReference type="Pfam" id="PF05106">
    <property type="entry name" value="Phage_holin_3_1"/>
    <property type="match status" value="1"/>
</dbReference>
<keyword evidence="1" id="KW-1133">Transmembrane helix</keyword>
<evidence type="ECO:0008006" key="4">
    <source>
        <dbReference type="Google" id="ProtNLM"/>
    </source>
</evidence>
<comment type="caution">
    <text evidence="2">The sequence shown here is derived from an EMBL/GenBank/DDBJ whole genome shotgun (WGS) entry which is preliminary data.</text>
</comment>